<sequence>MHESSATTRERIAARLREGPATPSALAREFAITTASALSHVEHVSRSVERADGERLLVSPPECRECGFSGFDDPLNVPSRCPSCKAESVEEPAFLIE</sequence>
<dbReference type="AlphaFoldDB" id="A0A151AIM8"/>
<dbReference type="Proteomes" id="UP000075321">
    <property type="component" value="Unassembled WGS sequence"/>
</dbReference>
<dbReference type="Pfam" id="PF23470">
    <property type="entry name" value="Zn_ribbon_PF0610"/>
    <property type="match status" value="1"/>
</dbReference>
<dbReference type="InterPro" id="IPR036390">
    <property type="entry name" value="WH_DNA-bd_sf"/>
</dbReference>
<feature type="compositionally biased region" description="Basic and acidic residues" evidence="1">
    <location>
        <begin position="1"/>
        <end position="18"/>
    </location>
</feature>
<evidence type="ECO:0000259" key="2">
    <source>
        <dbReference type="Pfam" id="PF21476"/>
    </source>
</evidence>
<dbReference type="InterPro" id="IPR038767">
    <property type="entry name" value="PF0610-like"/>
</dbReference>
<reference evidence="4 5" key="1">
    <citation type="submission" date="2016-02" db="EMBL/GenBank/DDBJ databases">
        <title>Genome sequence of Halalkalicoccus paucihalophilus DSM 24557.</title>
        <authorList>
            <person name="Poehlein A."/>
            <person name="Daniel R."/>
        </authorList>
    </citation>
    <scope>NUCLEOTIDE SEQUENCE [LARGE SCALE GENOMIC DNA]</scope>
    <source>
        <strain evidence="4 5">DSM 24557</strain>
    </source>
</reference>
<gene>
    <name evidence="4" type="ORF">HAPAU_01010</name>
</gene>
<evidence type="ECO:0000313" key="5">
    <source>
        <dbReference type="Proteomes" id="UP000075321"/>
    </source>
</evidence>
<feature type="region of interest" description="Disordered" evidence="1">
    <location>
        <begin position="1"/>
        <end position="21"/>
    </location>
</feature>
<protein>
    <recommendedName>
        <fullName evidence="6">Transcriptional regulator</fullName>
    </recommendedName>
</protein>
<dbReference type="Pfam" id="PF21476">
    <property type="entry name" value="PF0610-like_N"/>
    <property type="match status" value="1"/>
</dbReference>
<dbReference type="OrthoDB" id="30924at2157"/>
<evidence type="ECO:0000313" key="4">
    <source>
        <dbReference type="EMBL" id="KYH27435.1"/>
    </source>
</evidence>
<dbReference type="InterPro" id="IPR049159">
    <property type="entry name" value="PF0610-like_wHTH_N"/>
</dbReference>
<dbReference type="PATRIC" id="fig|1008153.3.peg.106"/>
<accession>A0A151AIM8</accession>
<dbReference type="EMBL" id="LTAZ01000001">
    <property type="protein sequence ID" value="KYH27435.1"/>
    <property type="molecule type" value="Genomic_DNA"/>
</dbReference>
<keyword evidence="5" id="KW-1185">Reference proteome</keyword>
<dbReference type="PANTHER" id="PTHR40663">
    <property type="match status" value="1"/>
</dbReference>
<dbReference type="RefSeq" id="WP_066378177.1">
    <property type="nucleotide sequence ID" value="NZ_LTAZ01000001.1"/>
</dbReference>
<dbReference type="PANTHER" id="PTHR40663:SF2">
    <property type="entry name" value="TRANSCRIPTIONAL REGULATOR"/>
    <property type="match status" value="1"/>
</dbReference>
<name>A0A151AIM8_9EURY</name>
<feature type="domain" description="PF0610-like winged HTH N-terminal" evidence="2">
    <location>
        <begin position="7"/>
        <end position="57"/>
    </location>
</feature>
<organism evidence="4 5">
    <name type="scientific">Halalkalicoccus paucihalophilus</name>
    <dbReference type="NCBI Taxonomy" id="1008153"/>
    <lineage>
        <taxon>Archaea</taxon>
        <taxon>Methanobacteriati</taxon>
        <taxon>Methanobacteriota</taxon>
        <taxon>Stenosarchaea group</taxon>
        <taxon>Halobacteria</taxon>
        <taxon>Halobacteriales</taxon>
        <taxon>Halococcaceae</taxon>
        <taxon>Halalkalicoccus</taxon>
    </lineage>
</organism>
<dbReference type="SUPFAM" id="SSF46785">
    <property type="entry name" value="Winged helix' DNA-binding domain"/>
    <property type="match status" value="1"/>
</dbReference>
<evidence type="ECO:0000259" key="3">
    <source>
        <dbReference type="Pfam" id="PF23470"/>
    </source>
</evidence>
<evidence type="ECO:0008006" key="6">
    <source>
        <dbReference type="Google" id="ProtNLM"/>
    </source>
</evidence>
<proteinExistence type="predicted"/>
<evidence type="ECO:0000256" key="1">
    <source>
        <dbReference type="SAM" id="MobiDB-lite"/>
    </source>
</evidence>
<feature type="domain" description="PF0610-like rubredoxin-like zinc beta-ribbon C-terminal" evidence="3">
    <location>
        <begin position="60"/>
        <end position="97"/>
    </location>
</feature>
<comment type="caution">
    <text evidence="4">The sequence shown here is derived from an EMBL/GenBank/DDBJ whole genome shotgun (WGS) entry which is preliminary data.</text>
</comment>
<dbReference type="InterPro" id="IPR057022">
    <property type="entry name" value="PF0610-like_Zn_ribbon_C"/>
</dbReference>